<organism evidence="1">
    <name type="scientific">Trichodesmium erythraeum (strain IMS101)</name>
    <dbReference type="NCBI Taxonomy" id="203124"/>
    <lineage>
        <taxon>Bacteria</taxon>
        <taxon>Bacillati</taxon>
        <taxon>Cyanobacteriota</taxon>
        <taxon>Cyanophyceae</taxon>
        <taxon>Oscillatoriophycideae</taxon>
        <taxon>Oscillatoriales</taxon>
        <taxon>Microcoleaceae</taxon>
        <taxon>Trichodesmium</taxon>
    </lineage>
</organism>
<dbReference type="RefSeq" id="WP_011613174.1">
    <property type="nucleotide sequence ID" value="NC_008312.1"/>
</dbReference>
<accession>Q10Y30</accession>
<dbReference type="GO" id="GO:0008887">
    <property type="term" value="F:glycerate kinase activity"/>
    <property type="evidence" value="ECO:0007669"/>
    <property type="project" value="UniProtKB-EC"/>
</dbReference>
<dbReference type="AlphaFoldDB" id="Q10Y30"/>
<name>Q10Y30_TRIEI</name>
<keyword evidence="1" id="KW-0418">Kinase</keyword>
<dbReference type="SUPFAM" id="SSF52540">
    <property type="entry name" value="P-loop containing nucleoside triphosphate hydrolases"/>
    <property type="match status" value="1"/>
</dbReference>
<dbReference type="HOGENOM" id="CLU_056986_2_0_3"/>
<dbReference type="EC" id="2.7.1.31" evidence="1"/>
<dbReference type="KEGG" id="ter:Tery_3799"/>
<dbReference type="eggNOG" id="COG4240">
    <property type="taxonomic scope" value="Bacteria"/>
</dbReference>
<dbReference type="InterPro" id="IPR027417">
    <property type="entry name" value="P-loop_NTPase"/>
</dbReference>
<keyword evidence="1" id="KW-0808">Transferase</keyword>
<dbReference type="STRING" id="203124.Tery_3799"/>
<reference evidence="1" key="1">
    <citation type="submission" date="2006-06" db="EMBL/GenBank/DDBJ databases">
        <title>Complete sequence of Trichodesmium erythraeum IMS101.</title>
        <authorList>
            <consortium name="US DOE Joint Genome Institute"/>
            <person name="Copeland A."/>
            <person name="Lucas S."/>
            <person name="Lapidus A."/>
            <person name="Barry K."/>
            <person name="Detter J.C."/>
            <person name="Glavina del Rio T."/>
            <person name="Hammon N."/>
            <person name="Israni S."/>
            <person name="Dalin E."/>
            <person name="Tice H."/>
            <person name="Pitluck S."/>
            <person name="Kiss H."/>
            <person name="Munk A.C."/>
            <person name="Brettin T."/>
            <person name="Bruce D."/>
            <person name="Han C."/>
            <person name="Tapia R."/>
            <person name="Gilna P."/>
            <person name="Schmutz J."/>
            <person name="Larimer F."/>
            <person name="Land M."/>
            <person name="Hauser L."/>
            <person name="Kyrpides N."/>
            <person name="Kim E."/>
            <person name="Richardson P."/>
        </authorList>
    </citation>
    <scope>NUCLEOTIDE SEQUENCE [LARGE SCALE GENOMIC DNA]</scope>
    <source>
        <strain evidence="1">IMS101</strain>
    </source>
</reference>
<dbReference type="Gene3D" id="3.40.50.300">
    <property type="entry name" value="P-loop containing nucleotide triphosphate hydrolases"/>
    <property type="match status" value="1"/>
</dbReference>
<protein>
    <submittedName>
        <fullName evidence="1">Glycerate kinase</fullName>
        <ecNumber evidence="1">2.7.1.31</ecNumber>
    </submittedName>
</protein>
<dbReference type="EMBL" id="CP000393">
    <property type="protein sequence ID" value="ABG52844.1"/>
    <property type="molecule type" value="Genomic_DNA"/>
</dbReference>
<gene>
    <name evidence="1" type="ordered locus">Tery_3799</name>
</gene>
<evidence type="ECO:0000313" key="1">
    <source>
        <dbReference type="EMBL" id="ABG52844.1"/>
    </source>
</evidence>
<proteinExistence type="predicted"/>
<sequence length="356" mass="41150">MGFFDFEVGQILQFLQQGNSLEKKELEILASQELIDKKRAHVFNITSANVREVIMERSLLFQSVISDYDKFPLRDYNTLAILWKLWLPLGIKLASKCQGLSRPFIQGILGGQGTGKTTLAKILVLVLDKLGYKTISFSIDDIYKTYAERQLLQRQDSRLIWRGPPGTHDVSLGIEVLDKLRQSKSENSDGLIAIPRFNKSLFNGAGDRVEPEIVSKVDIILFEGWFVGVRPVEDKVFDMAKLLPIITEADRKFARDMNKNLMQYLPLWERLDSLIILYPTDYRFSKKWRKEAEKQMIALGKSGMSDDEIERFVDYFWQALHPELFIKPLINNQELVDLVIEINSDHSWENIYQPKS</sequence>